<dbReference type="InterPro" id="IPR050339">
    <property type="entry name" value="CC_SR_Kinase"/>
</dbReference>
<evidence type="ECO:0000256" key="7">
    <source>
        <dbReference type="ARBA" id="ARBA00022840"/>
    </source>
</evidence>
<dbReference type="PANTHER" id="PTHR11042:SF183">
    <property type="entry name" value="MEMBRANE-ASSOCIATED TYROSINE- AND THREONINE-SPECIFIC CDC2-INHIBITORY KINASE"/>
    <property type="match status" value="1"/>
</dbReference>
<dbReference type="GO" id="GO:0051321">
    <property type="term" value="P:meiotic cell cycle"/>
    <property type="evidence" value="ECO:0007669"/>
    <property type="project" value="TreeGrafter"/>
</dbReference>
<dbReference type="InterPro" id="IPR008271">
    <property type="entry name" value="Ser/Thr_kinase_AS"/>
</dbReference>
<evidence type="ECO:0000256" key="12">
    <source>
        <dbReference type="ARBA" id="ARBA00048679"/>
    </source>
</evidence>
<keyword evidence="7 13" id="KW-0067">ATP-binding</keyword>
<dbReference type="GO" id="GO:0005634">
    <property type="term" value="C:nucleus"/>
    <property type="evidence" value="ECO:0007669"/>
    <property type="project" value="TreeGrafter"/>
</dbReference>
<dbReference type="InterPro" id="IPR000719">
    <property type="entry name" value="Prot_kinase_dom"/>
</dbReference>
<keyword evidence="3" id="KW-0808">Transferase</keyword>
<keyword evidence="6" id="KW-0418">Kinase</keyword>
<protein>
    <recommendedName>
        <fullName evidence="1">non-specific serine/threonine protein kinase</fullName>
        <ecNumber evidence="1">2.7.11.1</ecNumber>
    </recommendedName>
</protein>
<reference evidence="16 17" key="1">
    <citation type="journal article" date="2024" name="Insects">
        <title>An Improved Chromosome-Level Genome Assembly of the Firefly Pyrocoelia pectoralis.</title>
        <authorList>
            <person name="Fu X."/>
            <person name="Meyer-Rochow V.B."/>
            <person name="Ballantyne L."/>
            <person name="Zhu X."/>
        </authorList>
    </citation>
    <scope>NUCLEOTIDE SEQUENCE [LARGE SCALE GENOMIC DNA]</scope>
    <source>
        <strain evidence="16">XCY_ONT2</strain>
    </source>
</reference>
<dbReference type="PROSITE" id="PS50011">
    <property type="entry name" value="PROTEIN_KINASE_DOM"/>
    <property type="match status" value="1"/>
</dbReference>
<evidence type="ECO:0000313" key="16">
    <source>
        <dbReference type="EMBL" id="KAK5639673.1"/>
    </source>
</evidence>
<dbReference type="Gene3D" id="3.30.200.20">
    <property type="entry name" value="Phosphorylase Kinase, domain 1"/>
    <property type="match status" value="1"/>
</dbReference>
<evidence type="ECO:0000256" key="11">
    <source>
        <dbReference type="ARBA" id="ARBA00047899"/>
    </source>
</evidence>
<dbReference type="AlphaFoldDB" id="A0AAN7V3C6"/>
<dbReference type="GO" id="GO:0005737">
    <property type="term" value="C:cytoplasm"/>
    <property type="evidence" value="ECO:0007669"/>
    <property type="project" value="TreeGrafter"/>
</dbReference>
<evidence type="ECO:0000256" key="4">
    <source>
        <dbReference type="ARBA" id="ARBA00022723"/>
    </source>
</evidence>
<evidence type="ECO:0000256" key="2">
    <source>
        <dbReference type="ARBA" id="ARBA00022527"/>
    </source>
</evidence>
<proteinExistence type="inferred from homology"/>
<keyword evidence="2 14" id="KW-0723">Serine/threonine-protein kinase</keyword>
<dbReference type="Proteomes" id="UP001329430">
    <property type="component" value="Chromosome 9"/>
</dbReference>
<feature type="binding site" evidence="13">
    <location>
        <position position="111"/>
    </location>
    <ligand>
        <name>ATP</name>
        <dbReference type="ChEBI" id="CHEBI:30616"/>
    </ligand>
</feature>
<comment type="catalytic activity">
    <reaction evidence="11">
        <text>L-threonyl-[protein] + ATP = O-phospho-L-threonyl-[protein] + ADP + H(+)</text>
        <dbReference type="Rhea" id="RHEA:46608"/>
        <dbReference type="Rhea" id="RHEA-COMP:11060"/>
        <dbReference type="Rhea" id="RHEA-COMP:11605"/>
        <dbReference type="ChEBI" id="CHEBI:15378"/>
        <dbReference type="ChEBI" id="CHEBI:30013"/>
        <dbReference type="ChEBI" id="CHEBI:30616"/>
        <dbReference type="ChEBI" id="CHEBI:61977"/>
        <dbReference type="ChEBI" id="CHEBI:456216"/>
        <dbReference type="EC" id="2.7.11.1"/>
    </reaction>
</comment>
<dbReference type="PROSITE" id="PS00108">
    <property type="entry name" value="PROTEIN_KINASE_ST"/>
    <property type="match status" value="1"/>
</dbReference>
<comment type="catalytic activity">
    <reaction evidence="12">
        <text>L-seryl-[protein] + ATP = O-phospho-L-seryl-[protein] + ADP + H(+)</text>
        <dbReference type="Rhea" id="RHEA:17989"/>
        <dbReference type="Rhea" id="RHEA-COMP:9863"/>
        <dbReference type="Rhea" id="RHEA-COMP:11604"/>
        <dbReference type="ChEBI" id="CHEBI:15378"/>
        <dbReference type="ChEBI" id="CHEBI:29999"/>
        <dbReference type="ChEBI" id="CHEBI:30616"/>
        <dbReference type="ChEBI" id="CHEBI:83421"/>
        <dbReference type="ChEBI" id="CHEBI:456216"/>
        <dbReference type="EC" id="2.7.11.1"/>
    </reaction>
</comment>
<evidence type="ECO:0000256" key="13">
    <source>
        <dbReference type="PROSITE-ProRule" id="PRU10141"/>
    </source>
</evidence>
<dbReference type="InterPro" id="IPR017441">
    <property type="entry name" value="Protein_kinase_ATP_BS"/>
</dbReference>
<keyword evidence="9" id="KW-0131">Cell cycle</keyword>
<evidence type="ECO:0000256" key="8">
    <source>
        <dbReference type="ARBA" id="ARBA00022842"/>
    </source>
</evidence>
<evidence type="ECO:0000259" key="15">
    <source>
        <dbReference type="PROSITE" id="PS50011"/>
    </source>
</evidence>
<evidence type="ECO:0000256" key="1">
    <source>
        <dbReference type="ARBA" id="ARBA00012513"/>
    </source>
</evidence>
<evidence type="ECO:0000256" key="14">
    <source>
        <dbReference type="RuleBase" id="RU000304"/>
    </source>
</evidence>
<evidence type="ECO:0000313" key="17">
    <source>
        <dbReference type="Proteomes" id="UP001329430"/>
    </source>
</evidence>
<dbReference type="InterPro" id="IPR011009">
    <property type="entry name" value="Kinase-like_dom_sf"/>
</dbReference>
<organism evidence="16 17">
    <name type="scientific">Pyrocoelia pectoralis</name>
    <dbReference type="NCBI Taxonomy" id="417401"/>
    <lineage>
        <taxon>Eukaryota</taxon>
        <taxon>Metazoa</taxon>
        <taxon>Ecdysozoa</taxon>
        <taxon>Arthropoda</taxon>
        <taxon>Hexapoda</taxon>
        <taxon>Insecta</taxon>
        <taxon>Pterygota</taxon>
        <taxon>Neoptera</taxon>
        <taxon>Endopterygota</taxon>
        <taxon>Coleoptera</taxon>
        <taxon>Polyphaga</taxon>
        <taxon>Elateriformia</taxon>
        <taxon>Elateroidea</taxon>
        <taxon>Lampyridae</taxon>
        <taxon>Lampyrinae</taxon>
        <taxon>Pyrocoelia</taxon>
    </lineage>
</organism>
<dbReference type="PANTHER" id="PTHR11042">
    <property type="entry name" value="EUKARYOTIC TRANSLATION INITIATION FACTOR 2-ALPHA KINASE EIF2-ALPHA KINASE -RELATED"/>
    <property type="match status" value="1"/>
</dbReference>
<sequence>MARKSTRKKYKVIDMITKKKLPQKPLPRFNVAEEIPIKVRRSLSRRRSNAPIGAIPIGPSPLVMLSPLYRRDIDTKYIDQIFMSKIEIGRGSFGNVYQVMSRDDSRQYAVKVTNDKRSVVHRGEVLRMLKFPTHKHCIQFFNGWEEDCRVHIQMELCKINFETYLDVYHALPEHLAWEIFVDIALGLQHLHNNQLIHLDIKPSNIMITESGVCKLGDFGLLVDTRDLIDGKFLNDDGSEGDSKYVALEVLCEETYTMAADIFSFGLLMMETLSDVALPKSGPTWELLRNGVEPHCYRRRRLSLSLRSLIRKMIQKSYEKRPKIDEVLKNYLAVRTMKRRNDGKGLNIMSAWNEDYPAYIATLPHPDEAVPVIEYPSPVAQMLAAEIINSPNSQIRWPDVQ</sequence>
<keyword evidence="17" id="KW-1185">Reference proteome</keyword>
<dbReference type="PROSITE" id="PS00107">
    <property type="entry name" value="PROTEIN_KINASE_ATP"/>
    <property type="match status" value="1"/>
</dbReference>
<dbReference type="Gene3D" id="1.10.510.10">
    <property type="entry name" value="Transferase(Phosphotransferase) domain 1"/>
    <property type="match status" value="1"/>
</dbReference>
<dbReference type="EC" id="2.7.11.1" evidence="1"/>
<dbReference type="Pfam" id="PF00069">
    <property type="entry name" value="Pkinase"/>
    <property type="match status" value="1"/>
</dbReference>
<dbReference type="GO" id="GO:0046872">
    <property type="term" value="F:metal ion binding"/>
    <property type="evidence" value="ECO:0007669"/>
    <property type="project" value="UniProtKB-KW"/>
</dbReference>
<dbReference type="SMART" id="SM00220">
    <property type="entry name" value="S_TKc"/>
    <property type="match status" value="1"/>
</dbReference>
<dbReference type="SUPFAM" id="SSF56112">
    <property type="entry name" value="Protein kinase-like (PK-like)"/>
    <property type="match status" value="1"/>
</dbReference>
<evidence type="ECO:0000256" key="9">
    <source>
        <dbReference type="ARBA" id="ARBA00023306"/>
    </source>
</evidence>
<gene>
    <name evidence="16" type="ORF">RI129_012165</name>
</gene>
<evidence type="ECO:0000256" key="10">
    <source>
        <dbReference type="ARBA" id="ARBA00037982"/>
    </source>
</evidence>
<dbReference type="EMBL" id="JAVRBK010000009">
    <property type="protein sequence ID" value="KAK5639673.1"/>
    <property type="molecule type" value="Genomic_DNA"/>
</dbReference>
<dbReference type="GO" id="GO:0005524">
    <property type="term" value="F:ATP binding"/>
    <property type="evidence" value="ECO:0007669"/>
    <property type="project" value="UniProtKB-UniRule"/>
</dbReference>
<dbReference type="GO" id="GO:0004674">
    <property type="term" value="F:protein serine/threonine kinase activity"/>
    <property type="evidence" value="ECO:0007669"/>
    <property type="project" value="UniProtKB-KW"/>
</dbReference>
<evidence type="ECO:0000256" key="6">
    <source>
        <dbReference type="ARBA" id="ARBA00022777"/>
    </source>
</evidence>
<keyword evidence="8" id="KW-0460">Magnesium</keyword>
<comment type="caution">
    <text evidence="16">The sequence shown here is derived from an EMBL/GenBank/DDBJ whole genome shotgun (WGS) entry which is preliminary data.</text>
</comment>
<accession>A0AAN7V3C6</accession>
<dbReference type="GO" id="GO:0110031">
    <property type="term" value="P:negative regulation of G2/MI transition of meiotic cell cycle"/>
    <property type="evidence" value="ECO:0007669"/>
    <property type="project" value="TreeGrafter"/>
</dbReference>
<feature type="domain" description="Protein kinase" evidence="15">
    <location>
        <begin position="82"/>
        <end position="333"/>
    </location>
</feature>
<evidence type="ECO:0000256" key="3">
    <source>
        <dbReference type="ARBA" id="ARBA00022679"/>
    </source>
</evidence>
<keyword evidence="4" id="KW-0479">Metal-binding</keyword>
<name>A0AAN7V3C6_9COLE</name>
<keyword evidence="5 13" id="KW-0547">Nucleotide-binding</keyword>
<comment type="similarity">
    <text evidence="10">Belongs to the protein kinase superfamily. Ser/Thr protein kinase family. GCN2 subfamily.</text>
</comment>
<evidence type="ECO:0000256" key="5">
    <source>
        <dbReference type="ARBA" id="ARBA00022741"/>
    </source>
</evidence>